<evidence type="ECO:0000313" key="9">
    <source>
        <dbReference type="Proteomes" id="UP000198518"/>
    </source>
</evidence>
<evidence type="ECO:0000256" key="2">
    <source>
        <dbReference type="ARBA" id="ARBA00012400"/>
    </source>
</evidence>
<evidence type="ECO:0000313" key="8">
    <source>
        <dbReference type="EMBL" id="SEW25553.1"/>
    </source>
</evidence>
<organism evidence="8 9">
    <name type="scientific">Halobacterium jilantaiense</name>
    <dbReference type="NCBI Taxonomy" id="355548"/>
    <lineage>
        <taxon>Archaea</taxon>
        <taxon>Methanobacteriati</taxon>
        <taxon>Methanobacteriota</taxon>
        <taxon>Stenosarchaea group</taxon>
        <taxon>Halobacteria</taxon>
        <taxon>Halobacteriales</taxon>
        <taxon>Halobacteriaceae</taxon>
        <taxon>Halobacterium</taxon>
    </lineage>
</organism>
<sequence>MIPLFHDFRDESVLVVGGGSVGARKARRFAAEADVTVLSPEFGDREFGDAALVQAAPSPDEAAEWVARVDPALVVAATDVAAVNAAFADAARDAGALVNRADSSARDSGEAERSVDDVVVPATTGEDPVTVAVSTGGRSPALSKYLRERVDAEFAGAGEMAELTADLRAELKASGTPPAERRDAVRAVVRSEPVWKALRTGDANARKRAEAAVGRAVGDVEWST</sequence>
<dbReference type="AlphaFoldDB" id="A0A1I0QES2"/>
<dbReference type="OrthoDB" id="10510at2157"/>
<protein>
    <recommendedName>
        <fullName evidence="2">precorrin-2 dehydrogenase</fullName>
        <ecNumber evidence="2">1.3.1.76</ecNumber>
    </recommendedName>
</protein>
<dbReference type="UniPathway" id="UPA00262">
    <property type="reaction ID" value="UER00222"/>
</dbReference>
<dbReference type="InterPro" id="IPR036291">
    <property type="entry name" value="NAD(P)-bd_dom_sf"/>
</dbReference>
<dbReference type="PANTHER" id="PTHR35330">
    <property type="entry name" value="SIROHEME BIOSYNTHESIS PROTEIN MET8"/>
    <property type="match status" value="1"/>
</dbReference>
<accession>A0A1I0QES2</accession>
<evidence type="ECO:0000256" key="5">
    <source>
        <dbReference type="ARBA" id="ARBA00023244"/>
    </source>
</evidence>
<dbReference type="InterPro" id="IPR028281">
    <property type="entry name" value="Sirohaem_synthase_central"/>
</dbReference>
<dbReference type="GO" id="GO:0043115">
    <property type="term" value="F:precorrin-2 dehydrogenase activity"/>
    <property type="evidence" value="ECO:0007669"/>
    <property type="project" value="UniProtKB-EC"/>
</dbReference>
<keyword evidence="3" id="KW-0560">Oxidoreductase</keyword>
<dbReference type="InterPro" id="IPR028161">
    <property type="entry name" value="Met8-like"/>
</dbReference>
<dbReference type="EC" id="1.3.1.76" evidence="2"/>
<dbReference type="SUPFAM" id="SSF75615">
    <property type="entry name" value="Siroheme synthase middle domains-like"/>
    <property type="match status" value="1"/>
</dbReference>
<dbReference type="GO" id="GO:0004325">
    <property type="term" value="F:ferrochelatase activity"/>
    <property type="evidence" value="ECO:0007669"/>
    <property type="project" value="InterPro"/>
</dbReference>
<evidence type="ECO:0000259" key="7">
    <source>
        <dbReference type="Pfam" id="PF14824"/>
    </source>
</evidence>
<dbReference type="Proteomes" id="UP000198518">
    <property type="component" value="Unassembled WGS sequence"/>
</dbReference>
<reference evidence="8 9" key="1">
    <citation type="submission" date="2016-10" db="EMBL/GenBank/DDBJ databases">
        <authorList>
            <person name="de Groot N.N."/>
        </authorList>
    </citation>
    <scope>NUCLEOTIDE SEQUENCE [LARGE SCALE GENOMIC DNA]</scope>
    <source>
        <strain evidence="8 9">CGMCC 1.5337</strain>
    </source>
</reference>
<keyword evidence="9" id="KW-1185">Reference proteome</keyword>
<dbReference type="Gene3D" id="3.40.50.720">
    <property type="entry name" value="NAD(P)-binding Rossmann-like Domain"/>
    <property type="match status" value="1"/>
</dbReference>
<dbReference type="RefSeq" id="WP_089669803.1">
    <property type="nucleotide sequence ID" value="NZ_FOJA01000001.1"/>
</dbReference>
<dbReference type="NCBIfam" id="TIGR01470">
    <property type="entry name" value="cysG_Nterm"/>
    <property type="match status" value="1"/>
</dbReference>
<dbReference type="InterPro" id="IPR006367">
    <property type="entry name" value="Sirohaem_synthase_N"/>
</dbReference>
<comment type="catalytic activity">
    <reaction evidence="6">
        <text>precorrin-2 + NAD(+) = sirohydrochlorin + NADH + 2 H(+)</text>
        <dbReference type="Rhea" id="RHEA:15613"/>
        <dbReference type="ChEBI" id="CHEBI:15378"/>
        <dbReference type="ChEBI" id="CHEBI:57540"/>
        <dbReference type="ChEBI" id="CHEBI:57945"/>
        <dbReference type="ChEBI" id="CHEBI:58351"/>
        <dbReference type="ChEBI" id="CHEBI:58827"/>
        <dbReference type="EC" id="1.3.1.76"/>
    </reaction>
</comment>
<comment type="pathway">
    <text evidence="1">Porphyrin-containing compound metabolism; siroheme biosynthesis; sirohydrochlorin from precorrin-2: step 1/1.</text>
</comment>
<keyword evidence="5" id="KW-0627">Porphyrin biosynthesis</keyword>
<dbReference type="Gene3D" id="3.30.160.110">
    <property type="entry name" value="Siroheme synthase, domain 2"/>
    <property type="match status" value="1"/>
</dbReference>
<proteinExistence type="predicted"/>
<dbReference type="GO" id="GO:0019354">
    <property type="term" value="P:siroheme biosynthetic process"/>
    <property type="evidence" value="ECO:0007669"/>
    <property type="project" value="UniProtKB-UniPathway"/>
</dbReference>
<feature type="domain" description="Siroheme synthase central" evidence="7">
    <location>
        <begin position="128"/>
        <end position="151"/>
    </location>
</feature>
<dbReference type="PANTHER" id="PTHR35330:SF1">
    <property type="entry name" value="SIROHEME BIOSYNTHESIS PROTEIN MET8"/>
    <property type="match status" value="1"/>
</dbReference>
<evidence type="ECO:0000256" key="3">
    <source>
        <dbReference type="ARBA" id="ARBA00023002"/>
    </source>
</evidence>
<dbReference type="STRING" id="355548.SAMN04487945_2539"/>
<dbReference type="EMBL" id="FOJA01000001">
    <property type="protein sequence ID" value="SEW25553.1"/>
    <property type="molecule type" value="Genomic_DNA"/>
</dbReference>
<dbReference type="Pfam" id="PF13241">
    <property type="entry name" value="NAD_binding_7"/>
    <property type="match status" value="1"/>
</dbReference>
<dbReference type="Pfam" id="PF14824">
    <property type="entry name" value="Sirohm_synth_M"/>
    <property type="match status" value="1"/>
</dbReference>
<name>A0A1I0QES2_9EURY</name>
<gene>
    <name evidence="8" type="ORF">SAMN04487945_2539</name>
</gene>
<evidence type="ECO:0000256" key="4">
    <source>
        <dbReference type="ARBA" id="ARBA00023027"/>
    </source>
</evidence>
<evidence type="ECO:0000256" key="1">
    <source>
        <dbReference type="ARBA" id="ARBA00005010"/>
    </source>
</evidence>
<dbReference type="SUPFAM" id="SSF51735">
    <property type="entry name" value="NAD(P)-binding Rossmann-fold domains"/>
    <property type="match status" value="1"/>
</dbReference>
<keyword evidence="4" id="KW-0520">NAD</keyword>
<evidence type="ECO:0000256" key="6">
    <source>
        <dbReference type="ARBA" id="ARBA00047561"/>
    </source>
</evidence>